<proteinExistence type="predicted"/>
<organism evidence="2 3">
    <name type="scientific">Laetiporus sulphureus 93-53</name>
    <dbReference type="NCBI Taxonomy" id="1314785"/>
    <lineage>
        <taxon>Eukaryota</taxon>
        <taxon>Fungi</taxon>
        <taxon>Dikarya</taxon>
        <taxon>Basidiomycota</taxon>
        <taxon>Agaricomycotina</taxon>
        <taxon>Agaricomycetes</taxon>
        <taxon>Polyporales</taxon>
        <taxon>Laetiporus</taxon>
    </lineage>
</organism>
<protein>
    <submittedName>
        <fullName evidence="2">Uncharacterized protein</fullName>
    </submittedName>
</protein>
<feature type="compositionally biased region" description="Basic and acidic residues" evidence="1">
    <location>
        <begin position="90"/>
        <end position="101"/>
    </location>
</feature>
<feature type="region of interest" description="Disordered" evidence="1">
    <location>
        <begin position="90"/>
        <end position="117"/>
    </location>
</feature>
<feature type="region of interest" description="Disordered" evidence="1">
    <location>
        <begin position="373"/>
        <end position="438"/>
    </location>
</feature>
<feature type="compositionally biased region" description="Basic and acidic residues" evidence="1">
    <location>
        <begin position="380"/>
        <end position="396"/>
    </location>
</feature>
<feature type="compositionally biased region" description="Polar residues" evidence="1">
    <location>
        <begin position="326"/>
        <end position="336"/>
    </location>
</feature>
<evidence type="ECO:0000256" key="1">
    <source>
        <dbReference type="SAM" id="MobiDB-lite"/>
    </source>
</evidence>
<dbReference type="RefSeq" id="XP_040766600.1">
    <property type="nucleotide sequence ID" value="XM_040912249.1"/>
</dbReference>
<sequence>MQRRPPGALSTIIGPLEEEDFSEDYDTDDDTNDSDADADKDDQPPEANLADPLLLSPPTDDDLRVLWAEVVYGSVGWSRRFPNYPRRNQVKEHAPSDEKMDVPLQSQANTSETTRPDKERALCLDAAASTMPPHEERILAVPSIPADDASCTALHLIQASLPSKATVSEEGIVLFDPDRSGHFETISVLGKRQRTSADEPEVVRIRRDVQSPSFKRQRINVPNAEVPASPPISPPMETDNVHTQETLFTAPSSTPLDRAPPADSAGPVIAGHKTPDAQAIFSNRNINTVLDTESFRITLPSSSEPQCIESSVRLNSENQTDERQGHGSSIAKQNMDSYADKMRAAPMKFLARMSGISKKRTAVIADQPLSSRRLNPVVNAEHDQERPSMKQKRQDVDADPVSGTKSIHPLERSTTKRQRIHSTIRSTAQHGRGRNSRI</sequence>
<accession>A0A165FES1</accession>
<name>A0A165FES1_9APHY</name>
<dbReference type="EMBL" id="KV427613">
    <property type="protein sequence ID" value="KZT08860.1"/>
    <property type="molecule type" value="Genomic_DNA"/>
</dbReference>
<evidence type="ECO:0000313" key="2">
    <source>
        <dbReference type="EMBL" id="KZT08860.1"/>
    </source>
</evidence>
<evidence type="ECO:0000313" key="3">
    <source>
        <dbReference type="Proteomes" id="UP000076871"/>
    </source>
</evidence>
<reference evidence="2 3" key="1">
    <citation type="journal article" date="2016" name="Mol. Biol. Evol.">
        <title>Comparative Genomics of Early-Diverging Mushroom-Forming Fungi Provides Insights into the Origins of Lignocellulose Decay Capabilities.</title>
        <authorList>
            <person name="Nagy L.G."/>
            <person name="Riley R."/>
            <person name="Tritt A."/>
            <person name="Adam C."/>
            <person name="Daum C."/>
            <person name="Floudas D."/>
            <person name="Sun H."/>
            <person name="Yadav J.S."/>
            <person name="Pangilinan J."/>
            <person name="Larsson K.H."/>
            <person name="Matsuura K."/>
            <person name="Barry K."/>
            <person name="Labutti K."/>
            <person name="Kuo R."/>
            <person name="Ohm R.A."/>
            <person name="Bhattacharya S.S."/>
            <person name="Shirouzu T."/>
            <person name="Yoshinaga Y."/>
            <person name="Martin F.M."/>
            <person name="Grigoriev I.V."/>
            <person name="Hibbett D.S."/>
        </authorList>
    </citation>
    <scope>NUCLEOTIDE SEQUENCE [LARGE SCALE GENOMIC DNA]</scope>
    <source>
        <strain evidence="2 3">93-53</strain>
    </source>
</reference>
<dbReference type="InParanoid" id="A0A165FES1"/>
<feature type="region of interest" description="Disordered" evidence="1">
    <location>
        <begin position="1"/>
        <end position="59"/>
    </location>
</feature>
<dbReference type="GeneID" id="63829277"/>
<feature type="compositionally biased region" description="Polar residues" evidence="1">
    <location>
        <begin position="301"/>
        <end position="318"/>
    </location>
</feature>
<feature type="region of interest" description="Disordered" evidence="1">
    <location>
        <begin position="301"/>
        <end position="336"/>
    </location>
</feature>
<feature type="compositionally biased region" description="Polar residues" evidence="1">
    <location>
        <begin position="104"/>
        <end position="113"/>
    </location>
</feature>
<feature type="compositionally biased region" description="Acidic residues" evidence="1">
    <location>
        <begin position="16"/>
        <end position="40"/>
    </location>
</feature>
<gene>
    <name evidence="2" type="ORF">LAESUDRAFT_757041</name>
</gene>
<keyword evidence="3" id="KW-1185">Reference proteome</keyword>
<dbReference type="AlphaFoldDB" id="A0A165FES1"/>
<dbReference type="Proteomes" id="UP000076871">
    <property type="component" value="Unassembled WGS sequence"/>
</dbReference>